<organism evidence="1">
    <name type="scientific">hydrothermal vent metagenome</name>
    <dbReference type="NCBI Taxonomy" id="652676"/>
    <lineage>
        <taxon>unclassified sequences</taxon>
        <taxon>metagenomes</taxon>
        <taxon>ecological metagenomes</taxon>
    </lineage>
</organism>
<gene>
    <name evidence="1" type="ORF">MNB_SV-4-424</name>
</gene>
<accession>A0A1W1EAI6</accession>
<name>A0A1W1EAI6_9ZZZZ</name>
<protein>
    <recommendedName>
        <fullName evidence="2">Ribbon-helix-helix protein CopG domain-containing protein</fullName>
    </recommendedName>
</protein>
<evidence type="ECO:0008006" key="2">
    <source>
        <dbReference type="Google" id="ProtNLM"/>
    </source>
</evidence>
<proteinExistence type="predicted"/>
<dbReference type="AlphaFoldDB" id="A0A1W1EAI6"/>
<evidence type="ECO:0000313" key="1">
    <source>
        <dbReference type="EMBL" id="SFV90871.1"/>
    </source>
</evidence>
<sequence length="72" mass="8333">MNDFTITLKPDTVDNLQAFSELLNKDINSMIEEALGRYFEEEQQKLIEKGIEEDASLTNLDYDEFWDGLDIG</sequence>
<reference evidence="1" key="1">
    <citation type="submission" date="2016-10" db="EMBL/GenBank/DDBJ databases">
        <authorList>
            <person name="de Groot N.N."/>
        </authorList>
    </citation>
    <scope>NUCLEOTIDE SEQUENCE</scope>
</reference>
<dbReference type="EMBL" id="FPIB01000026">
    <property type="protein sequence ID" value="SFV90871.1"/>
    <property type="molecule type" value="Genomic_DNA"/>
</dbReference>